<dbReference type="OrthoDB" id="5291305at2"/>
<proteinExistence type="predicted"/>
<name>E1QJG3_DESB2</name>
<feature type="domain" description="6-hydroxymethylpterin diphosphokinase MptE-like" evidence="1">
    <location>
        <begin position="167"/>
        <end position="327"/>
    </location>
</feature>
<dbReference type="STRING" id="644282.Deba_2344"/>
<keyword evidence="3" id="KW-1185">Reference proteome</keyword>
<protein>
    <recommendedName>
        <fullName evidence="1">6-hydroxymethylpterin diphosphokinase MptE-like domain-containing protein</fullName>
    </recommendedName>
</protein>
<dbReference type="PANTHER" id="PTHR41786:SF1">
    <property type="entry name" value="6-HYDROXYMETHYLPTERIN DIPHOSPHOKINASE MPTE-LIKE DOMAIN-CONTAINING PROTEIN"/>
    <property type="match status" value="1"/>
</dbReference>
<dbReference type="Pfam" id="PF01973">
    <property type="entry name" value="MptE-like"/>
    <property type="match status" value="1"/>
</dbReference>
<dbReference type="Proteomes" id="UP000009047">
    <property type="component" value="Chromosome"/>
</dbReference>
<evidence type="ECO:0000259" key="1">
    <source>
        <dbReference type="Pfam" id="PF01973"/>
    </source>
</evidence>
<gene>
    <name evidence="2" type="ordered locus">Deba_2344</name>
</gene>
<dbReference type="AlphaFoldDB" id="E1QJG3"/>
<evidence type="ECO:0000313" key="3">
    <source>
        <dbReference type="Proteomes" id="UP000009047"/>
    </source>
</evidence>
<organism evidence="2 3">
    <name type="scientific">Desulfarculus baarsii (strain ATCC 33931 / DSM 2075 / LMG 7858 / VKM B-1802 / 2st14)</name>
    <dbReference type="NCBI Taxonomy" id="644282"/>
    <lineage>
        <taxon>Bacteria</taxon>
        <taxon>Pseudomonadati</taxon>
        <taxon>Thermodesulfobacteriota</taxon>
        <taxon>Desulfarculia</taxon>
        <taxon>Desulfarculales</taxon>
        <taxon>Desulfarculaceae</taxon>
        <taxon>Desulfarculus</taxon>
    </lineage>
</organism>
<dbReference type="PANTHER" id="PTHR41786">
    <property type="entry name" value="MOTILITY ACCESSORY FACTOR MAF"/>
    <property type="match status" value="1"/>
</dbReference>
<dbReference type="InterPro" id="IPR002826">
    <property type="entry name" value="MptE-like"/>
</dbReference>
<reference evidence="2 3" key="1">
    <citation type="journal article" date="2010" name="Stand. Genomic Sci.">
        <title>Complete genome sequence of Desulfarculus baarsii type strain (2st14).</title>
        <authorList>
            <person name="Sun H."/>
            <person name="Spring S."/>
            <person name="Lapidus A."/>
            <person name="Davenport K."/>
            <person name="Del Rio T.G."/>
            <person name="Tice H."/>
            <person name="Nolan M."/>
            <person name="Copeland A."/>
            <person name="Cheng J.F."/>
            <person name="Lucas S."/>
            <person name="Tapia R."/>
            <person name="Goodwin L."/>
            <person name="Pitluck S."/>
            <person name="Ivanova N."/>
            <person name="Pagani I."/>
            <person name="Mavromatis K."/>
            <person name="Ovchinnikova G."/>
            <person name="Pati A."/>
            <person name="Chen A."/>
            <person name="Palaniappan K."/>
            <person name="Hauser L."/>
            <person name="Chang Y.J."/>
            <person name="Jeffries C.D."/>
            <person name="Detter J.C."/>
            <person name="Han C."/>
            <person name="Rohde M."/>
            <person name="Brambilla E."/>
            <person name="Goker M."/>
            <person name="Woyke T."/>
            <person name="Bristow J."/>
            <person name="Eisen J.A."/>
            <person name="Markowitz V."/>
            <person name="Hugenholtz P."/>
            <person name="Kyrpides N.C."/>
            <person name="Klenk H.P."/>
            <person name="Land M."/>
        </authorList>
    </citation>
    <scope>NUCLEOTIDE SEQUENCE [LARGE SCALE GENOMIC DNA]</scope>
    <source>
        <strain evidence="3">ATCC 33931 / DSM 2075 / LMG 7858 / VKM B-1802 / 2st14</strain>
    </source>
</reference>
<evidence type="ECO:0000313" key="2">
    <source>
        <dbReference type="EMBL" id="ADK85706.1"/>
    </source>
</evidence>
<dbReference type="eggNOG" id="COG2604">
    <property type="taxonomic scope" value="Bacteria"/>
</dbReference>
<dbReference type="KEGG" id="dbr:Deba_2344"/>
<dbReference type="RefSeq" id="WP_013259145.1">
    <property type="nucleotide sequence ID" value="NC_014365.1"/>
</dbReference>
<sequence>MSGLLWQNANGDWMLGQMLLHPARDPKAAAAQDLAGLLSKARPEDLVVLAGLGLGWHAVAIHEAPNRPHVVAYEPDTAIGRQQVATGPDLSWLNVAGDPHRLTELIAERVVYAGTSRVAVFSPPAYRNTLPLLANHVRELVAGVVDRGRSDSLTRRTHGLRWASLAAENIEFVLRTPDAVSLPGAFKGLPAFIVGAGPSLSQSLDDLAKVQDKGLILCAASALGPLASVGVAPHCAVALEAKDESRQFVGTNLEAITLIAASNSHGNHFKKWPGPLAHAHLLPWLAQLCGGAAVPNGGHASSLAFTLAYVWGCDPIVLVGQDLAYTGGKVHAEGRPGGEEDGVQGQLTTAAIGGGTVRTSPTFHSYINWYQESASYVARGGAGVRLINASSAGALIPGFRHMPLHEATAGMAEIAMTRQRFNEILAEGRMVERHALAGNLGAARQQLRAAIANAGGKDAGALKIQEAPAVVAYAVECAGGSTEMLPDVLKHLLECVLRMEQRRG</sequence>
<dbReference type="EMBL" id="CP002085">
    <property type="protein sequence ID" value="ADK85706.1"/>
    <property type="molecule type" value="Genomic_DNA"/>
</dbReference>
<dbReference type="HOGENOM" id="CLU_485653_0_0_7"/>
<accession>E1QJG3</accession>